<accession>A0ACB7XVU8</accession>
<sequence>MPSDSVLQEAAKDLKIGRRRTRGSLPGPKPRASKPFATVVTWSLKYQLKSIQLNDTGDGEGADVNTVDAGRRSRQGFLDRIKGFGLVVPFWAPQAQILSHGSTGGFLTHCGWNSTLKSIVNGIPLIAWPLYAEQKMNIVILSEDLEVVLRLKVGENGIIGRTEISEVVKCLMEGEEGNVVRS</sequence>
<dbReference type="Proteomes" id="UP000828048">
    <property type="component" value="Chromosome 5"/>
</dbReference>
<name>A0ACB7XVU8_9ERIC</name>
<proteinExistence type="predicted"/>
<keyword evidence="2" id="KW-1185">Reference proteome</keyword>
<gene>
    <name evidence="1" type="ORF">Vadar_000706</name>
</gene>
<reference evidence="1 2" key="1">
    <citation type="journal article" date="2021" name="Hortic Res">
        <title>High-quality reference genome and annotation aids understanding of berry development for evergreen blueberry (Vaccinium darrowii).</title>
        <authorList>
            <person name="Yu J."/>
            <person name="Hulse-Kemp A.M."/>
            <person name="Babiker E."/>
            <person name="Staton M."/>
        </authorList>
    </citation>
    <scope>NUCLEOTIDE SEQUENCE [LARGE SCALE GENOMIC DNA]</scope>
    <source>
        <strain evidence="2">cv. NJ 8807/NJ 8810</strain>
        <tissue evidence="1">Young leaf</tissue>
    </source>
</reference>
<comment type="caution">
    <text evidence="1">The sequence shown here is derived from an EMBL/GenBank/DDBJ whole genome shotgun (WGS) entry which is preliminary data.</text>
</comment>
<evidence type="ECO:0000313" key="2">
    <source>
        <dbReference type="Proteomes" id="UP000828048"/>
    </source>
</evidence>
<organism evidence="1 2">
    <name type="scientific">Vaccinium darrowii</name>
    <dbReference type="NCBI Taxonomy" id="229202"/>
    <lineage>
        <taxon>Eukaryota</taxon>
        <taxon>Viridiplantae</taxon>
        <taxon>Streptophyta</taxon>
        <taxon>Embryophyta</taxon>
        <taxon>Tracheophyta</taxon>
        <taxon>Spermatophyta</taxon>
        <taxon>Magnoliopsida</taxon>
        <taxon>eudicotyledons</taxon>
        <taxon>Gunneridae</taxon>
        <taxon>Pentapetalae</taxon>
        <taxon>asterids</taxon>
        <taxon>Ericales</taxon>
        <taxon>Ericaceae</taxon>
        <taxon>Vaccinioideae</taxon>
        <taxon>Vaccinieae</taxon>
        <taxon>Vaccinium</taxon>
    </lineage>
</organism>
<dbReference type="EMBL" id="CM037155">
    <property type="protein sequence ID" value="KAH7845329.1"/>
    <property type="molecule type" value="Genomic_DNA"/>
</dbReference>
<evidence type="ECO:0000313" key="1">
    <source>
        <dbReference type="EMBL" id="KAH7845329.1"/>
    </source>
</evidence>
<protein>
    <submittedName>
        <fullName evidence="1">Uncharacterized protein</fullName>
    </submittedName>
</protein>